<dbReference type="GO" id="GO:0009062">
    <property type="term" value="P:fatty acid catabolic process"/>
    <property type="evidence" value="ECO:0007669"/>
    <property type="project" value="TreeGrafter"/>
</dbReference>
<dbReference type="SUPFAM" id="SSF54637">
    <property type="entry name" value="Thioesterase/thiol ester dehydrase-isomerase"/>
    <property type="match status" value="2"/>
</dbReference>
<comment type="caution">
    <text evidence="2">The sequence shown here is derived from an EMBL/GenBank/DDBJ whole genome shotgun (WGS) entry which is preliminary data.</text>
</comment>
<dbReference type="Proteomes" id="UP000494206">
    <property type="component" value="Unassembled WGS sequence"/>
</dbReference>
<reference evidence="2 3" key="1">
    <citation type="submission" date="2020-04" db="EMBL/GenBank/DDBJ databases">
        <authorList>
            <person name="Laetsch R D."/>
            <person name="Stevens L."/>
            <person name="Kumar S."/>
            <person name="Blaxter L. M."/>
        </authorList>
    </citation>
    <scope>NUCLEOTIDE SEQUENCE [LARGE SCALE GENOMIC DNA]</scope>
</reference>
<accession>A0A8S1EIF2</accession>
<dbReference type="Gene3D" id="2.40.160.210">
    <property type="entry name" value="Acyl-CoA thioesterase, double hotdog domain"/>
    <property type="match status" value="1"/>
</dbReference>
<dbReference type="InterPro" id="IPR003703">
    <property type="entry name" value="Acyl_CoA_thio"/>
</dbReference>
<evidence type="ECO:0000256" key="1">
    <source>
        <dbReference type="ARBA" id="ARBA00006538"/>
    </source>
</evidence>
<dbReference type="OrthoDB" id="5796505at2759"/>
<dbReference type="InterPro" id="IPR042171">
    <property type="entry name" value="Acyl-CoA_hotdog"/>
</dbReference>
<comment type="similarity">
    <text evidence="1">Belongs to the C/M/P thioester hydrolase family.</text>
</comment>
<dbReference type="GO" id="GO:0047617">
    <property type="term" value="F:fatty acyl-CoA hydrolase activity"/>
    <property type="evidence" value="ECO:0007669"/>
    <property type="project" value="InterPro"/>
</dbReference>
<evidence type="ECO:0008006" key="4">
    <source>
        <dbReference type="Google" id="ProtNLM"/>
    </source>
</evidence>
<dbReference type="EMBL" id="CADEPM010000002">
    <property type="protein sequence ID" value="CAB3400524.1"/>
    <property type="molecule type" value="Genomic_DNA"/>
</dbReference>
<evidence type="ECO:0000313" key="3">
    <source>
        <dbReference type="Proteomes" id="UP000494206"/>
    </source>
</evidence>
<dbReference type="GO" id="GO:0005782">
    <property type="term" value="C:peroxisomal matrix"/>
    <property type="evidence" value="ECO:0007669"/>
    <property type="project" value="TreeGrafter"/>
</dbReference>
<dbReference type="AlphaFoldDB" id="A0A8S1EIF2"/>
<sequence length="289" mass="32370">MDQNRSKLLSGMLSLEKIDDNVFRSDGPHIGGVVGPNRLFGGHVVAQTYDAVKKFVKNETTVFSLHYNFVSTGDPLKAIHFELSRTDDIIRVIASHDKKIIGLAHVKLGNELLEPPKYVEDVPQLIELLEVTKQISKLPTDRLRKRYSLFQNKFIFDIRPHHLVTNPAPGDFRINYYARLHPTALEKAKADDGLTVVIALSDFFSLQSSQNIINSSGYRLASGASLHHKVMLHVSNVEVSQWFLVQSRTELMSGNKAKITGHIYNSNKDGILTFIQEAYVVAAPPLSKI</sequence>
<protein>
    <recommendedName>
        <fullName evidence="4">Acyl-CoA thioesterase II domain-containing protein</fullName>
    </recommendedName>
</protein>
<gene>
    <name evidence="2" type="ORF">CBOVIS_LOCUS3443</name>
</gene>
<keyword evidence="3" id="KW-1185">Reference proteome</keyword>
<dbReference type="PANTHER" id="PTHR11066:SF66">
    <property type="entry name" value="THIOESTERASE_THIOL ESTER DEHYDRASE-ISOMERASE"/>
    <property type="match status" value="1"/>
</dbReference>
<organism evidence="2 3">
    <name type="scientific">Caenorhabditis bovis</name>
    <dbReference type="NCBI Taxonomy" id="2654633"/>
    <lineage>
        <taxon>Eukaryota</taxon>
        <taxon>Metazoa</taxon>
        <taxon>Ecdysozoa</taxon>
        <taxon>Nematoda</taxon>
        <taxon>Chromadorea</taxon>
        <taxon>Rhabditida</taxon>
        <taxon>Rhabditina</taxon>
        <taxon>Rhabditomorpha</taxon>
        <taxon>Rhabditoidea</taxon>
        <taxon>Rhabditidae</taxon>
        <taxon>Peloderinae</taxon>
        <taxon>Caenorhabditis</taxon>
    </lineage>
</organism>
<evidence type="ECO:0000313" key="2">
    <source>
        <dbReference type="EMBL" id="CAB3400524.1"/>
    </source>
</evidence>
<dbReference type="InterPro" id="IPR029069">
    <property type="entry name" value="HotDog_dom_sf"/>
</dbReference>
<dbReference type="PANTHER" id="PTHR11066">
    <property type="entry name" value="ACYL-COA THIOESTERASE"/>
    <property type="match status" value="1"/>
</dbReference>
<name>A0A8S1EIF2_9PELO</name>
<dbReference type="GO" id="GO:0006637">
    <property type="term" value="P:acyl-CoA metabolic process"/>
    <property type="evidence" value="ECO:0007669"/>
    <property type="project" value="InterPro"/>
</dbReference>
<proteinExistence type="inferred from homology"/>